<reference evidence="1" key="1">
    <citation type="submission" date="2021-08" db="EMBL/GenBank/DDBJ databases">
        <title>The first chromosome-level gecko genome reveals the dynamic sex chromosomes of Neotropical dwarf geckos (Sphaerodactylidae: Sphaerodactylus).</title>
        <authorList>
            <person name="Pinto B.J."/>
            <person name="Keating S.E."/>
            <person name="Gamble T."/>
        </authorList>
    </citation>
    <scope>NUCLEOTIDE SEQUENCE</scope>
    <source>
        <strain evidence="1">TG3544</strain>
    </source>
</reference>
<evidence type="ECO:0000313" key="2">
    <source>
        <dbReference type="Proteomes" id="UP000827872"/>
    </source>
</evidence>
<dbReference type="EMBL" id="CM037616">
    <property type="protein sequence ID" value="KAH7993544.1"/>
    <property type="molecule type" value="Genomic_DNA"/>
</dbReference>
<keyword evidence="2" id="KW-1185">Reference proteome</keyword>
<sequence>MSRQLYVANSIHGRRSFSSASDICGLIRCTPKAPAVSQLDGRSRAGGYSAKSLPWMSGKRRISGSGSCWFRGQKCGDIYYGRNYVELLNSAGSCQKDLFHGVSVNEHLLKPLSVGVDPAIQKIRIQEREQMKSLNTQFACFIDKDVDCSFMNKRELEARVAALKMETEFLRCIYDERVVRRGKSADKHIITLKEECVRHQSHLQTPWPFPHCIPIAGNRAPGIDVLKESRAAGPAELKPSLYSISRYPGVLQCRRCSGRQQRLPPRAAAAPAPQCTGLTQALATAPDGLGTRLSQEVKSTMPNKHYKQEWGQLNNVDTMQLHKDI</sequence>
<proteinExistence type="predicted"/>
<name>A0ACB8ELW0_9SAUR</name>
<gene>
    <name evidence="1" type="ORF">K3G42_031354</name>
</gene>
<evidence type="ECO:0000313" key="1">
    <source>
        <dbReference type="EMBL" id="KAH7993544.1"/>
    </source>
</evidence>
<dbReference type="Proteomes" id="UP000827872">
    <property type="component" value="Linkage Group LG03"/>
</dbReference>
<organism evidence="1 2">
    <name type="scientific">Sphaerodactylus townsendi</name>
    <dbReference type="NCBI Taxonomy" id="933632"/>
    <lineage>
        <taxon>Eukaryota</taxon>
        <taxon>Metazoa</taxon>
        <taxon>Chordata</taxon>
        <taxon>Craniata</taxon>
        <taxon>Vertebrata</taxon>
        <taxon>Euteleostomi</taxon>
        <taxon>Lepidosauria</taxon>
        <taxon>Squamata</taxon>
        <taxon>Bifurcata</taxon>
        <taxon>Gekkota</taxon>
        <taxon>Sphaerodactylidae</taxon>
        <taxon>Sphaerodactylus</taxon>
    </lineage>
</organism>
<comment type="caution">
    <text evidence="1">The sequence shown here is derived from an EMBL/GenBank/DDBJ whole genome shotgun (WGS) entry which is preliminary data.</text>
</comment>
<accession>A0ACB8ELW0</accession>
<protein>
    <submittedName>
        <fullName evidence="1">Uncharacterized protein</fullName>
    </submittedName>
</protein>